<dbReference type="InterPro" id="IPR001962">
    <property type="entry name" value="Asn_synthase"/>
</dbReference>
<dbReference type="Proteomes" id="UP001215280">
    <property type="component" value="Unassembled WGS sequence"/>
</dbReference>
<evidence type="ECO:0000313" key="2">
    <source>
        <dbReference type="EMBL" id="KAJ7782259.1"/>
    </source>
</evidence>
<dbReference type="GO" id="GO:0004066">
    <property type="term" value="F:asparagine synthase (glutamine-hydrolyzing) activity"/>
    <property type="evidence" value="ECO:0007669"/>
    <property type="project" value="InterPro"/>
</dbReference>
<dbReference type="Gene3D" id="3.40.50.620">
    <property type="entry name" value="HUPs"/>
    <property type="match status" value="1"/>
</dbReference>
<proteinExistence type="predicted"/>
<dbReference type="InterPro" id="IPR029055">
    <property type="entry name" value="Ntn_hydrolases_N"/>
</dbReference>
<keyword evidence="3" id="KW-1185">Reference proteome</keyword>
<dbReference type="InterPro" id="IPR051786">
    <property type="entry name" value="ASN_synthetase/amidase"/>
</dbReference>
<dbReference type="EMBL" id="JARJLG010000003">
    <property type="protein sequence ID" value="KAJ7782259.1"/>
    <property type="molecule type" value="Genomic_DNA"/>
</dbReference>
<dbReference type="GO" id="GO:0006529">
    <property type="term" value="P:asparagine biosynthetic process"/>
    <property type="evidence" value="ECO:0007669"/>
    <property type="project" value="InterPro"/>
</dbReference>
<dbReference type="Pfam" id="PF00733">
    <property type="entry name" value="Asn_synthase"/>
    <property type="match status" value="1"/>
</dbReference>
<dbReference type="InterPro" id="IPR017932">
    <property type="entry name" value="GATase_2_dom"/>
</dbReference>
<dbReference type="InterPro" id="IPR014729">
    <property type="entry name" value="Rossmann-like_a/b/a_fold"/>
</dbReference>
<dbReference type="PANTHER" id="PTHR43284">
    <property type="entry name" value="ASPARAGINE SYNTHETASE (GLUTAMINE-HYDROLYZING)"/>
    <property type="match status" value="1"/>
</dbReference>
<dbReference type="Pfam" id="PF13537">
    <property type="entry name" value="GATase_7"/>
    <property type="match status" value="1"/>
</dbReference>
<organism evidence="2 3">
    <name type="scientific">Mycena maculata</name>
    <dbReference type="NCBI Taxonomy" id="230809"/>
    <lineage>
        <taxon>Eukaryota</taxon>
        <taxon>Fungi</taxon>
        <taxon>Dikarya</taxon>
        <taxon>Basidiomycota</taxon>
        <taxon>Agaricomycotina</taxon>
        <taxon>Agaricomycetes</taxon>
        <taxon>Agaricomycetidae</taxon>
        <taxon>Agaricales</taxon>
        <taxon>Marasmiineae</taxon>
        <taxon>Mycenaceae</taxon>
        <taxon>Mycena</taxon>
    </lineage>
</organism>
<gene>
    <name evidence="2" type="ORF">DFH07DRAFT_949055</name>
</gene>
<feature type="domain" description="Glutamine amidotransferase type-2" evidence="1">
    <location>
        <begin position="2"/>
        <end position="241"/>
    </location>
</feature>
<sequence length="456" mass="51286">MCADACICSAKNNPYQRSNRMGSTNCIQIPSHFHLRASATLTPYKAHAHPDDMWSRVMRRNEKRKHFNPLPPWCRWIYSELLSGQQPLSDEDDLIHCVVTGEICDHERVRAELEGQGSVFKTKSDSELISCTSPALSRASGPTSLLSSYKGDSFRLLSSLRGEHQLLFAARDRLGVQPLYYTISDGRLLVASEMKTFISFGWKAQWDIESVVQSGDFSDDRTVFKRVNKLMAGHYLLFRRSGYLKRGYAWPLVDSLRKPDPAGLMATVPVLSLSKNSYNDAQLARRMFGGISSHHAYAAAATAGVEVYNVAALAVTGPPDVPRAIAEGFDPRVREKAISGEWHPLHVASYVFARTILLQDILNHMGERMDMAHSVEGRPPFLDHNVVEYINTLSPSLKVRPIKGENPPWTFMDKWILRQAVQPYVLDELYLKKLGYNAPPGAAIRRILHSHPCRNI</sequence>
<accession>A0AAD7KD47</accession>
<dbReference type="PANTHER" id="PTHR43284:SF1">
    <property type="entry name" value="ASPARAGINE SYNTHETASE"/>
    <property type="match status" value="1"/>
</dbReference>
<dbReference type="SUPFAM" id="SSF56235">
    <property type="entry name" value="N-terminal nucleophile aminohydrolases (Ntn hydrolases)"/>
    <property type="match status" value="1"/>
</dbReference>
<evidence type="ECO:0000259" key="1">
    <source>
        <dbReference type="PROSITE" id="PS51278"/>
    </source>
</evidence>
<dbReference type="CDD" id="cd01991">
    <property type="entry name" value="Asn_synthase_B_C"/>
    <property type="match status" value="1"/>
</dbReference>
<name>A0AAD7KD47_9AGAR</name>
<reference evidence="2" key="1">
    <citation type="submission" date="2023-03" db="EMBL/GenBank/DDBJ databases">
        <title>Massive genome expansion in bonnet fungi (Mycena s.s.) driven by repeated elements and novel gene families across ecological guilds.</title>
        <authorList>
            <consortium name="Lawrence Berkeley National Laboratory"/>
            <person name="Harder C.B."/>
            <person name="Miyauchi S."/>
            <person name="Viragh M."/>
            <person name="Kuo A."/>
            <person name="Thoen E."/>
            <person name="Andreopoulos B."/>
            <person name="Lu D."/>
            <person name="Skrede I."/>
            <person name="Drula E."/>
            <person name="Henrissat B."/>
            <person name="Morin E."/>
            <person name="Kohler A."/>
            <person name="Barry K."/>
            <person name="LaButti K."/>
            <person name="Morin E."/>
            <person name="Salamov A."/>
            <person name="Lipzen A."/>
            <person name="Mereny Z."/>
            <person name="Hegedus B."/>
            <person name="Baldrian P."/>
            <person name="Stursova M."/>
            <person name="Weitz H."/>
            <person name="Taylor A."/>
            <person name="Grigoriev I.V."/>
            <person name="Nagy L.G."/>
            <person name="Martin F."/>
            <person name="Kauserud H."/>
        </authorList>
    </citation>
    <scope>NUCLEOTIDE SEQUENCE</scope>
    <source>
        <strain evidence="2">CBHHK188m</strain>
    </source>
</reference>
<evidence type="ECO:0000313" key="3">
    <source>
        <dbReference type="Proteomes" id="UP001215280"/>
    </source>
</evidence>
<dbReference type="Gene3D" id="3.60.20.10">
    <property type="entry name" value="Glutamine Phosphoribosylpyrophosphate, subunit 1, domain 1"/>
    <property type="match status" value="1"/>
</dbReference>
<dbReference type="PROSITE" id="PS51278">
    <property type="entry name" value="GATASE_TYPE_2"/>
    <property type="match status" value="1"/>
</dbReference>
<comment type="caution">
    <text evidence="2">The sequence shown here is derived from an EMBL/GenBank/DDBJ whole genome shotgun (WGS) entry which is preliminary data.</text>
</comment>
<protein>
    <submittedName>
        <fullName evidence="2">Nucleophile aminohydrolase</fullName>
    </submittedName>
</protein>
<dbReference type="AlphaFoldDB" id="A0AAD7KD47"/>
<dbReference type="SUPFAM" id="SSF52402">
    <property type="entry name" value="Adenine nucleotide alpha hydrolases-like"/>
    <property type="match status" value="1"/>
</dbReference>